<accession>A0A6P7G2E4</accession>
<sequence length="112" mass="12712">MPFVQRFVEPKFLSRTQLFDENGHPKIGDYELEAVNNNTLCNALRQLASLVLAANDIFEDLGGQLEGIGKRSEVLRVRITNVGGKVEKFDPKEVTVRKYPNSFSNQLWRCGE</sequence>
<name>A0A6P7G2E4_DIAVI</name>
<proteinExistence type="predicted"/>
<dbReference type="KEGG" id="dvv:114336883"/>
<gene>
    <name evidence="1" type="primary">LOC114336883</name>
</gene>
<dbReference type="RefSeq" id="XP_028143076.1">
    <property type="nucleotide sequence ID" value="XM_028287275.1"/>
</dbReference>
<dbReference type="Gene3D" id="1.20.5.340">
    <property type="match status" value="1"/>
</dbReference>
<dbReference type="InParanoid" id="A0A6P7G2E4"/>
<protein>
    <submittedName>
        <fullName evidence="1">Wiskott-Aldrich syndrome protein family member 3-like isoform X1</fullName>
    </submittedName>
</protein>
<dbReference type="OrthoDB" id="1060785at2759"/>
<organism evidence="1">
    <name type="scientific">Diabrotica virgifera virgifera</name>
    <name type="common">western corn rootworm</name>
    <dbReference type="NCBI Taxonomy" id="50390"/>
    <lineage>
        <taxon>Eukaryota</taxon>
        <taxon>Metazoa</taxon>
        <taxon>Ecdysozoa</taxon>
        <taxon>Arthropoda</taxon>
        <taxon>Hexapoda</taxon>
        <taxon>Insecta</taxon>
        <taxon>Pterygota</taxon>
        <taxon>Neoptera</taxon>
        <taxon>Endopterygota</taxon>
        <taxon>Coleoptera</taxon>
        <taxon>Polyphaga</taxon>
        <taxon>Cucujiformia</taxon>
        <taxon>Chrysomeloidea</taxon>
        <taxon>Chrysomelidae</taxon>
        <taxon>Galerucinae</taxon>
        <taxon>Diabroticina</taxon>
        <taxon>Diabroticites</taxon>
        <taxon>Diabrotica</taxon>
    </lineage>
</organism>
<reference evidence="1" key="1">
    <citation type="submission" date="2025-08" db="UniProtKB">
        <authorList>
            <consortium name="RefSeq"/>
        </authorList>
    </citation>
    <scope>IDENTIFICATION</scope>
    <source>
        <tissue evidence="1">Whole insect</tissue>
    </source>
</reference>
<dbReference type="AlphaFoldDB" id="A0A6P7G2E4"/>
<evidence type="ECO:0000313" key="1">
    <source>
        <dbReference type="RefSeq" id="XP_028143076.1"/>
    </source>
</evidence>